<evidence type="ECO:0000313" key="2">
    <source>
        <dbReference type="EMBL" id="VCW68010.1"/>
    </source>
</evidence>
<feature type="non-terminal residue" evidence="2">
    <location>
        <position position="138"/>
    </location>
</feature>
<organism evidence="2 3">
    <name type="scientific">Gulo gulo</name>
    <name type="common">Wolverine</name>
    <name type="synonym">Gluton</name>
    <dbReference type="NCBI Taxonomy" id="48420"/>
    <lineage>
        <taxon>Eukaryota</taxon>
        <taxon>Metazoa</taxon>
        <taxon>Chordata</taxon>
        <taxon>Craniata</taxon>
        <taxon>Vertebrata</taxon>
        <taxon>Euteleostomi</taxon>
        <taxon>Mammalia</taxon>
        <taxon>Eutheria</taxon>
        <taxon>Laurasiatheria</taxon>
        <taxon>Carnivora</taxon>
        <taxon>Caniformia</taxon>
        <taxon>Musteloidea</taxon>
        <taxon>Mustelidae</taxon>
        <taxon>Guloninae</taxon>
        <taxon>Gulo</taxon>
    </lineage>
</organism>
<feature type="region of interest" description="Disordered" evidence="1">
    <location>
        <begin position="32"/>
        <end position="138"/>
    </location>
</feature>
<evidence type="ECO:0000313" key="3">
    <source>
        <dbReference type="Proteomes" id="UP000269945"/>
    </source>
</evidence>
<gene>
    <name evidence="2" type="ORF">BN2614_LOCUS1</name>
</gene>
<feature type="compositionally biased region" description="Pro residues" evidence="1">
    <location>
        <begin position="92"/>
        <end position="106"/>
    </location>
</feature>
<dbReference type="Proteomes" id="UP000269945">
    <property type="component" value="Unassembled WGS sequence"/>
</dbReference>
<name>A0A9X9PVG6_GULGU</name>
<comment type="caution">
    <text evidence="2">The sequence shown here is derived from an EMBL/GenBank/DDBJ whole genome shotgun (WGS) entry which is preliminary data.</text>
</comment>
<dbReference type="AlphaFoldDB" id="A0A9X9PVG6"/>
<sequence length="138" mass="14319">MVRESLSLSSPQYLPLAPGFQILGRTSLAHVTRPPAGPGLRGPPRLAAIPRSAPGGYRGNRGSNSGSEPERPNCASWRKGGGRGLELCGPHCPDPGPSHPLLPPPGLHLLRVSQNSLLASPPIGGSGDSQRQGHPCRP</sequence>
<keyword evidence="3" id="KW-1185">Reference proteome</keyword>
<reference evidence="2 3" key="1">
    <citation type="submission" date="2018-10" db="EMBL/GenBank/DDBJ databases">
        <authorList>
            <person name="Ekblom R."/>
            <person name="Jareborg N."/>
        </authorList>
    </citation>
    <scope>NUCLEOTIDE SEQUENCE [LARGE SCALE GENOMIC DNA]</scope>
    <source>
        <tissue evidence="2">Muscle</tissue>
    </source>
</reference>
<dbReference type="EMBL" id="CYRY02003376">
    <property type="protein sequence ID" value="VCW68010.1"/>
    <property type="molecule type" value="Genomic_DNA"/>
</dbReference>
<proteinExistence type="predicted"/>
<accession>A0A9X9PVG6</accession>
<evidence type="ECO:0000256" key="1">
    <source>
        <dbReference type="SAM" id="MobiDB-lite"/>
    </source>
</evidence>
<protein>
    <submittedName>
        <fullName evidence="2">Uncharacterized protein</fullName>
    </submittedName>
</protein>